<dbReference type="CDD" id="cd06171">
    <property type="entry name" value="Sigma70_r4"/>
    <property type="match status" value="1"/>
</dbReference>
<dbReference type="PANTHER" id="PTHR43133">
    <property type="entry name" value="RNA POLYMERASE ECF-TYPE SIGMA FACTO"/>
    <property type="match status" value="1"/>
</dbReference>
<keyword evidence="3" id="KW-0731">Sigma factor</keyword>
<evidence type="ECO:0000256" key="3">
    <source>
        <dbReference type="ARBA" id="ARBA00023082"/>
    </source>
</evidence>
<protein>
    <submittedName>
        <fullName evidence="7">Sigma-70 family RNA polymerase sigma factor</fullName>
    </submittedName>
</protein>
<dbReference type="InterPro" id="IPR007627">
    <property type="entry name" value="RNA_pol_sigma70_r2"/>
</dbReference>
<dbReference type="EMBL" id="AGDV01000012">
    <property type="protein sequence ID" value="EMB33155.1"/>
    <property type="molecule type" value="Genomic_DNA"/>
</dbReference>
<evidence type="ECO:0000256" key="2">
    <source>
        <dbReference type="ARBA" id="ARBA00023015"/>
    </source>
</evidence>
<gene>
    <name evidence="7" type="ORF">HMPREF9726_01516</name>
</gene>
<dbReference type="Gene3D" id="1.10.10.10">
    <property type="entry name" value="Winged helix-like DNA-binding domain superfamily/Winged helix DNA-binding domain"/>
    <property type="match status" value="1"/>
</dbReference>
<keyword evidence="2" id="KW-0805">Transcription regulation</keyword>
<comment type="caution">
    <text evidence="7">The sequence shown here is derived from an EMBL/GenBank/DDBJ whole genome shotgun (WGS) entry which is preliminary data.</text>
</comment>
<dbReference type="GO" id="GO:0006352">
    <property type="term" value="P:DNA-templated transcription initiation"/>
    <property type="evidence" value="ECO:0007669"/>
    <property type="project" value="InterPro"/>
</dbReference>
<organism evidence="7">
    <name type="scientific">Treponema denticola H-22</name>
    <dbReference type="NCBI Taxonomy" id="999432"/>
    <lineage>
        <taxon>Bacteria</taxon>
        <taxon>Pseudomonadati</taxon>
        <taxon>Spirochaetota</taxon>
        <taxon>Spirochaetia</taxon>
        <taxon>Spirochaetales</taxon>
        <taxon>Treponemataceae</taxon>
        <taxon>Treponema</taxon>
    </lineage>
</organism>
<dbReference type="GeneID" id="2741706"/>
<comment type="similarity">
    <text evidence="1">Belongs to the sigma-70 factor family. ECF subfamily.</text>
</comment>
<dbReference type="GO" id="GO:0003677">
    <property type="term" value="F:DNA binding"/>
    <property type="evidence" value="ECO:0007669"/>
    <property type="project" value="InterPro"/>
</dbReference>
<reference evidence="7" key="1">
    <citation type="submission" date="2012-01" db="EMBL/GenBank/DDBJ databases">
        <title>The Genome Sequence of Treponema denticola H-22.</title>
        <authorList>
            <consortium name="The Broad Institute Genome Sequencing Platform"/>
            <person name="Earl A."/>
            <person name="Ward D."/>
            <person name="Feldgarden M."/>
            <person name="Gevers D."/>
            <person name="Blanton J.M."/>
            <person name="Fenno C.J."/>
            <person name="Baranova O.V."/>
            <person name="Mathney J."/>
            <person name="Dewhirst F.E."/>
            <person name="Izard J."/>
            <person name="Young S.K."/>
            <person name="Zeng Q."/>
            <person name="Gargeya S."/>
            <person name="Fitzgerald M."/>
            <person name="Haas B."/>
            <person name="Abouelleil A."/>
            <person name="Alvarado L."/>
            <person name="Arachchi H.M."/>
            <person name="Berlin A."/>
            <person name="Chapman S.B."/>
            <person name="Gearin G."/>
            <person name="Goldberg J."/>
            <person name="Griggs A."/>
            <person name="Gujja S."/>
            <person name="Hansen M."/>
            <person name="Heiman D."/>
            <person name="Howarth C."/>
            <person name="Larimer J."/>
            <person name="Lui A."/>
            <person name="MacDonald P.J.P."/>
            <person name="McCowen C."/>
            <person name="Montmayeur A."/>
            <person name="Murphy C."/>
            <person name="Neiman D."/>
            <person name="Pearson M."/>
            <person name="Priest M."/>
            <person name="Roberts A."/>
            <person name="Saif S."/>
            <person name="Shea T."/>
            <person name="Sisk P."/>
            <person name="Stolte C."/>
            <person name="Sykes S."/>
            <person name="Wortman J."/>
            <person name="Nusbaum C."/>
            <person name="Birren B."/>
        </authorList>
    </citation>
    <scope>NUCLEOTIDE SEQUENCE [LARGE SCALE GENOMIC DNA]</scope>
    <source>
        <strain evidence="7">H-22</strain>
    </source>
</reference>
<dbReference type="NCBIfam" id="TIGR02937">
    <property type="entry name" value="sigma70-ECF"/>
    <property type="match status" value="1"/>
</dbReference>
<dbReference type="SUPFAM" id="SSF88946">
    <property type="entry name" value="Sigma2 domain of RNA polymerase sigma factors"/>
    <property type="match status" value="1"/>
</dbReference>
<accession>A0A0E2E3X4</accession>
<dbReference type="InterPro" id="IPR013249">
    <property type="entry name" value="RNA_pol_sigma70_r4_t2"/>
</dbReference>
<evidence type="ECO:0000259" key="5">
    <source>
        <dbReference type="Pfam" id="PF04542"/>
    </source>
</evidence>
<feature type="domain" description="RNA polymerase sigma-70 region 2" evidence="5">
    <location>
        <begin position="19"/>
        <end position="85"/>
    </location>
</feature>
<dbReference type="InterPro" id="IPR013325">
    <property type="entry name" value="RNA_pol_sigma_r2"/>
</dbReference>
<dbReference type="Gene3D" id="1.10.1740.10">
    <property type="match status" value="1"/>
</dbReference>
<dbReference type="AlphaFoldDB" id="A0A0E2E3X4"/>
<dbReference type="HOGENOM" id="CLU_047691_4_4_12"/>
<dbReference type="Pfam" id="PF04542">
    <property type="entry name" value="Sigma70_r2"/>
    <property type="match status" value="1"/>
</dbReference>
<evidence type="ECO:0000259" key="6">
    <source>
        <dbReference type="Pfam" id="PF08281"/>
    </source>
</evidence>
<dbReference type="InterPro" id="IPR013324">
    <property type="entry name" value="RNA_pol_sigma_r3/r4-like"/>
</dbReference>
<dbReference type="PANTHER" id="PTHR43133:SF46">
    <property type="entry name" value="RNA POLYMERASE SIGMA-70 FACTOR ECF SUBFAMILY"/>
    <property type="match status" value="1"/>
</dbReference>
<dbReference type="SUPFAM" id="SSF88659">
    <property type="entry name" value="Sigma3 and sigma4 domains of RNA polymerase sigma factors"/>
    <property type="match status" value="1"/>
</dbReference>
<evidence type="ECO:0000256" key="1">
    <source>
        <dbReference type="ARBA" id="ARBA00010641"/>
    </source>
</evidence>
<evidence type="ECO:0000313" key="7">
    <source>
        <dbReference type="EMBL" id="EMB33155.1"/>
    </source>
</evidence>
<dbReference type="RefSeq" id="WP_002666766.1">
    <property type="nucleotide sequence ID" value="NZ_CM001795.1"/>
</dbReference>
<dbReference type="Pfam" id="PF08281">
    <property type="entry name" value="Sigma70_r4_2"/>
    <property type="match status" value="1"/>
</dbReference>
<dbReference type="InterPro" id="IPR014284">
    <property type="entry name" value="RNA_pol_sigma-70_dom"/>
</dbReference>
<dbReference type="InterPro" id="IPR039425">
    <property type="entry name" value="RNA_pol_sigma-70-like"/>
</dbReference>
<feature type="domain" description="RNA polymerase sigma factor 70 region 4 type 2" evidence="6">
    <location>
        <begin position="117"/>
        <end position="168"/>
    </location>
</feature>
<dbReference type="PATRIC" id="fig|999432.5.peg.1571"/>
<dbReference type="GO" id="GO:0016987">
    <property type="term" value="F:sigma factor activity"/>
    <property type="evidence" value="ECO:0007669"/>
    <property type="project" value="UniProtKB-KW"/>
</dbReference>
<dbReference type="InterPro" id="IPR036388">
    <property type="entry name" value="WH-like_DNA-bd_sf"/>
</dbReference>
<sequence>MFKGKGILRATSDEDFRAIYEALMPVIYKVAYNIVREGDIAEDICHDSLIKMTEKKMEFPSIDDAKYWLIRVTRNASLNHVKRCGRERKAYAKALKEDTRKVDTGEEIILKQESINSVQAALEKLPKNLRAVLQLKEYGSLNYKEIGSILGISEGNVKVRVFRAREQLSKYIGESDVYMP</sequence>
<evidence type="ECO:0000256" key="4">
    <source>
        <dbReference type="ARBA" id="ARBA00023163"/>
    </source>
</evidence>
<dbReference type="Proteomes" id="UP000011705">
    <property type="component" value="Chromosome"/>
</dbReference>
<proteinExistence type="inferred from homology"/>
<name>A0A0E2E3X4_TREDN</name>
<keyword evidence="4" id="KW-0804">Transcription</keyword>